<protein>
    <recommendedName>
        <fullName evidence="4">DUF4374 domain-containing protein</fullName>
    </recommendedName>
</protein>
<accession>A0A3P2A9A0</accession>
<feature type="signal peptide" evidence="1">
    <location>
        <begin position="1"/>
        <end position="24"/>
    </location>
</feature>
<dbReference type="RefSeq" id="WP_125239249.1">
    <property type="nucleotide sequence ID" value="NZ_RQYF01000032.1"/>
</dbReference>
<reference evidence="2 3" key="1">
    <citation type="submission" date="2018-11" db="EMBL/GenBank/DDBJ databases">
        <title>Genomes From Bacteria Associated with the Canine Oral Cavity: a Test Case for Automated Genome-Based Taxonomic Assignment.</title>
        <authorList>
            <person name="Coil D.A."/>
            <person name="Jospin G."/>
            <person name="Darling A.E."/>
            <person name="Wallis C."/>
            <person name="Davis I.J."/>
            <person name="Harris S."/>
            <person name="Eisen J.A."/>
            <person name="Holcombe L.J."/>
            <person name="O'Flynn C."/>
        </authorList>
    </citation>
    <scope>NUCLEOTIDE SEQUENCE [LARGE SCALE GENOMIC DNA]</scope>
    <source>
        <strain evidence="2 3">OH1047_COT-310</strain>
    </source>
</reference>
<gene>
    <name evidence="2" type="ORF">EII33_07900</name>
</gene>
<organism evidence="2 3">
    <name type="scientific">Prevotella heparinolytica</name>
    <dbReference type="NCBI Taxonomy" id="28113"/>
    <lineage>
        <taxon>Bacteria</taxon>
        <taxon>Pseudomonadati</taxon>
        <taxon>Bacteroidota</taxon>
        <taxon>Bacteroidia</taxon>
        <taxon>Bacteroidales</taxon>
        <taxon>Bacteroidaceae</taxon>
        <taxon>Bacteroides</taxon>
    </lineage>
</organism>
<keyword evidence="1" id="KW-0732">Signal</keyword>
<evidence type="ECO:0000313" key="3">
    <source>
        <dbReference type="Proteomes" id="UP000279562"/>
    </source>
</evidence>
<dbReference type="EMBL" id="RQYF01000032">
    <property type="protein sequence ID" value="RRD90850.1"/>
    <property type="molecule type" value="Genomic_DNA"/>
</dbReference>
<keyword evidence="3" id="KW-1185">Reference proteome</keyword>
<name>A0A3P2A9A0_9BACE</name>
<evidence type="ECO:0000313" key="2">
    <source>
        <dbReference type="EMBL" id="RRD90850.1"/>
    </source>
</evidence>
<feature type="chain" id="PRO_5018042683" description="DUF4374 domain-containing protein" evidence="1">
    <location>
        <begin position="25"/>
        <end position="430"/>
    </location>
</feature>
<dbReference type="PROSITE" id="PS51257">
    <property type="entry name" value="PROKAR_LIPOPROTEIN"/>
    <property type="match status" value="1"/>
</dbReference>
<sequence>MKKIRFSLLAFMAAVTVFSFTACSDDKPEPTPDVPTIDEGKYHFDLFVTVDKHGGMSSKNTTIVNSTASLAADKGVITIKREGAELNDFSMETISKGKYYYQIPSTNDRFVKYQIKNNSVQPVKERPFKTNTYKVRAYAHAWLNDNTLLIMSANGKADKIIWTKLNTDDMSISGEGTLELSLPTSTLEGEETKKFTTSGILTYNEKAGKLYYFYFGKNGASGASGKATTNFYTAVLNPETMAVESNKMNTKAHEMAGSAYGELMQNCVMYDENGNLYLAAFNRAEKVEEGCLLRIKKGESDIDPTYNGYKNTEGKLLTVQYLGGNKALAYVRNDSQGTKIDSYSHYYVIVNLSTGQSERLKYNGKEIAYSGGRFSQRSVIFNNKAYIGVNTKDDANSIIYIYDIKTGSVEKGAEVDGSFFFDMIRVIENN</sequence>
<evidence type="ECO:0008006" key="4">
    <source>
        <dbReference type="Google" id="ProtNLM"/>
    </source>
</evidence>
<dbReference type="Proteomes" id="UP000279562">
    <property type="component" value="Unassembled WGS sequence"/>
</dbReference>
<evidence type="ECO:0000256" key="1">
    <source>
        <dbReference type="SAM" id="SignalP"/>
    </source>
</evidence>
<proteinExistence type="predicted"/>
<dbReference type="AlphaFoldDB" id="A0A3P2A9A0"/>
<comment type="caution">
    <text evidence="2">The sequence shown here is derived from an EMBL/GenBank/DDBJ whole genome shotgun (WGS) entry which is preliminary data.</text>
</comment>